<feature type="transmembrane region" description="Helical" evidence="9">
    <location>
        <begin position="186"/>
        <end position="209"/>
    </location>
</feature>
<sequence>MTSHYLFTHETEPWMEDVKWAQDLNGREYIYAFRFLIGMRDISSTTQQQAATKSFREVAARYADYNVTTFMPLWLFTDQYDLVVPNTVQDIVIAVLCMLFIAFLLIPQPFCALWVAFTIGSIDLGVLGYMTLWGVNLDAISMITIIMSVGFSVDYSAHITYGYVISKEVDPRERVRDALGDLGWPVVQGATSTILAVAVLADVPAYMIVTFFKTVFLAISIGLLHGLIFLPLMLSLFVRGFCTVGSRKVDESNMTITITCPPVVPAFRRQPPPDTRPPKPSTHPAFKQPCTLHESSHFSTLQNSPSWLDSRFADGFETCPNSTILDAPPLVPTRQSNVGKRHRQKSPPKPPENFKY</sequence>
<organism evidence="10 11">
    <name type="scientific">Ancylostoma ceylanicum</name>
    <dbReference type="NCBI Taxonomy" id="53326"/>
    <lineage>
        <taxon>Eukaryota</taxon>
        <taxon>Metazoa</taxon>
        <taxon>Ecdysozoa</taxon>
        <taxon>Nematoda</taxon>
        <taxon>Chromadorea</taxon>
        <taxon>Rhabditida</taxon>
        <taxon>Rhabditina</taxon>
        <taxon>Rhabditomorpha</taxon>
        <taxon>Strongyloidea</taxon>
        <taxon>Ancylostomatidae</taxon>
        <taxon>Ancylostomatinae</taxon>
        <taxon>Ancylostoma</taxon>
    </lineage>
</organism>
<evidence type="ECO:0000256" key="5">
    <source>
        <dbReference type="ARBA" id="ARBA00022989"/>
    </source>
</evidence>
<protein>
    <recommendedName>
        <fullName evidence="12">Patched family protein</fullName>
    </recommendedName>
</protein>
<reference evidence="11" key="1">
    <citation type="journal article" date="2015" name="Nat. Genet.">
        <title>The genome and transcriptome of the zoonotic hookworm Ancylostoma ceylanicum identify infection-specific gene families.</title>
        <authorList>
            <person name="Schwarz E.M."/>
            <person name="Hu Y."/>
            <person name="Antoshechkin I."/>
            <person name="Miller M.M."/>
            <person name="Sternberg P.W."/>
            <person name="Aroian R.V."/>
        </authorList>
    </citation>
    <scope>NUCLEOTIDE SEQUENCE</scope>
    <source>
        <strain evidence="11">HY135</strain>
    </source>
</reference>
<feature type="transmembrane region" description="Helical" evidence="9">
    <location>
        <begin position="139"/>
        <end position="165"/>
    </location>
</feature>
<keyword evidence="7" id="KW-0325">Glycoprotein</keyword>
<keyword evidence="5 9" id="KW-1133">Transmembrane helix</keyword>
<evidence type="ECO:0000256" key="6">
    <source>
        <dbReference type="ARBA" id="ARBA00023136"/>
    </source>
</evidence>
<dbReference type="GO" id="GO:0006897">
    <property type="term" value="P:endocytosis"/>
    <property type="evidence" value="ECO:0007669"/>
    <property type="project" value="TreeGrafter"/>
</dbReference>
<comment type="subcellular location">
    <subcellularLocation>
        <location evidence="1">Cell membrane</location>
        <topology evidence="1">Multi-pass membrane protein</topology>
    </subcellularLocation>
</comment>
<evidence type="ECO:0000256" key="7">
    <source>
        <dbReference type="ARBA" id="ARBA00023180"/>
    </source>
</evidence>
<dbReference type="PRINTS" id="PR00702">
    <property type="entry name" value="ACRIFLAVINRP"/>
</dbReference>
<dbReference type="InterPro" id="IPR051697">
    <property type="entry name" value="Patched_domain-protein"/>
</dbReference>
<keyword evidence="6 9" id="KW-0472">Membrane</keyword>
<dbReference type="EMBL" id="JARK01001338">
    <property type="protein sequence ID" value="EYC33554.1"/>
    <property type="molecule type" value="Genomic_DNA"/>
</dbReference>
<dbReference type="GO" id="GO:0030659">
    <property type="term" value="C:cytoplasmic vesicle membrane"/>
    <property type="evidence" value="ECO:0007669"/>
    <property type="project" value="TreeGrafter"/>
</dbReference>
<dbReference type="PANTHER" id="PTHR10796">
    <property type="entry name" value="PATCHED-RELATED"/>
    <property type="match status" value="1"/>
</dbReference>
<evidence type="ECO:0000313" key="11">
    <source>
        <dbReference type="Proteomes" id="UP000024635"/>
    </source>
</evidence>
<evidence type="ECO:0000256" key="1">
    <source>
        <dbReference type="ARBA" id="ARBA00004651"/>
    </source>
</evidence>
<dbReference type="AlphaFoldDB" id="A0A016W170"/>
<dbReference type="PANTHER" id="PTHR10796:SF92">
    <property type="entry name" value="PATCHED-RELATED, ISOFORM A"/>
    <property type="match status" value="1"/>
</dbReference>
<evidence type="ECO:0000256" key="4">
    <source>
        <dbReference type="ARBA" id="ARBA00022692"/>
    </source>
</evidence>
<feature type="region of interest" description="Disordered" evidence="8">
    <location>
        <begin position="266"/>
        <end position="287"/>
    </location>
</feature>
<comment type="similarity">
    <text evidence="2">Belongs to the patched family.</text>
</comment>
<dbReference type="SUPFAM" id="SSF82866">
    <property type="entry name" value="Multidrug efflux transporter AcrB transmembrane domain"/>
    <property type="match status" value="1"/>
</dbReference>
<dbReference type="Gene3D" id="1.20.1640.10">
    <property type="entry name" value="Multidrug efflux transporter AcrB transmembrane domain"/>
    <property type="match status" value="1"/>
</dbReference>
<feature type="transmembrane region" description="Helical" evidence="9">
    <location>
        <begin position="113"/>
        <end position="133"/>
    </location>
</feature>
<dbReference type="FunFam" id="1.20.1640.10:FF:000013">
    <property type="entry name" value="PaTched Related family"/>
    <property type="match status" value="1"/>
</dbReference>
<evidence type="ECO:0000256" key="3">
    <source>
        <dbReference type="ARBA" id="ARBA00022475"/>
    </source>
</evidence>
<feature type="transmembrane region" description="Helical" evidence="9">
    <location>
        <begin position="215"/>
        <end position="238"/>
    </location>
</feature>
<keyword evidence="4 9" id="KW-0812">Transmembrane</keyword>
<evidence type="ECO:0000256" key="2">
    <source>
        <dbReference type="ARBA" id="ARBA00005585"/>
    </source>
</evidence>
<evidence type="ECO:0000256" key="8">
    <source>
        <dbReference type="SAM" id="MobiDB-lite"/>
    </source>
</evidence>
<dbReference type="STRING" id="53326.A0A016W170"/>
<evidence type="ECO:0008006" key="12">
    <source>
        <dbReference type="Google" id="ProtNLM"/>
    </source>
</evidence>
<gene>
    <name evidence="10" type="primary">Acey_s0002.g857</name>
    <name evidence="10" type="ORF">Y032_0002g857</name>
</gene>
<keyword evidence="11" id="KW-1185">Reference proteome</keyword>
<evidence type="ECO:0000313" key="10">
    <source>
        <dbReference type="EMBL" id="EYC33554.1"/>
    </source>
</evidence>
<feature type="region of interest" description="Disordered" evidence="8">
    <location>
        <begin position="321"/>
        <end position="356"/>
    </location>
</feature>
<feature type="compositionally biased region" description="Pro residues" evidence="8">
    <location>
        <begin position="270"/>
        <end position="281"/>
    </location>
</feature>
<dbReference type="Proteomes" id="UP000024635">
    <property type="component" value="Unassembled WGS sequence"/>
</dbReference>
<evidence type="ECO:0000256" key="9">
    <source>
        <dbReference type="SAM" id="Phobius"/>
    </source>
</evidence>
<feature type="transmembrane region" description="Helical" evidence="9">
    <location>
        <begin position="88"/>
        <end position="106"/>
    </location>
</feature>
<comment type="caution">
    <text evidence="10">The sequence shown here is derived from an EMBL/GenBank/DDBJ whole genome shotgun (WGS) entry which is preliminary data.</text>
</comment>
<dbReference type="GO" id="GO:0005886">
    <property type="term" value="C:plasma membrane"/>
    <property type="evidence" value="ECO:0007669"/>
    <property type="project" value="UniProtKB-SubCell"/>
</dbReference>
<name>A0A016W170_9BILA</name>
<dbReference type="InterPro" id="IPR001036">
    <property type="entry name" value="Acrflvin-R"/>
</dbReference>
<feature type="compositionally biased region" description="Pro residues" evidence="8">
    <location>
        <begin position="347"/>
        <end position="356"/>
    </location>
</feature>
<accession>A0A016W170</accession>
<proteinExistence type="inferred from homology"/>
<dbReference type="GO" id="GO:0018996">
    <property type="term" value="P:molting cycle, collagen and cuticulin-based cuticle"/>
    <property type="evidence" value="ECO:0007669"/>
    <property type="project" value="TreeGrafter"/>
</dbReference>
<dbReference type="OrthoDB" id="6510177at2759"/>
<dbReference type="GO" id="GO:0022857">
    <property type="term" value="F:transmembrane transporter activity"/>
    <property type="evidence" value="ECO:0007669"/>
    <property type="project" value="InterPro"/>
</dbReference>
<keyword evidence="3" id="KW-1003">Cell membrane</keyword>